<accession>A0A1B0AH57</accession>
<dbReference type="AlphaFoldDB" id="A0A1B0AH57"/>
<evidence type="ECO:0000313" key="2">
    <source>
        <dbReference type="EnsemblMetazoa" id="GPAI045599-PA"/>
    </source>
</evidence>
<dbReference type="VEuPathDB" id="VectorBase:GPAI045599"/>
<proteinExistence type="predicted"/>
<keyword evidence="1" id="KW-1133">Transmembrane helix</keyword>
<name>A0A1B0AH57_GLOPL</name>
<evidence type="ECO:0000256" key="1">
    <source>
        <dbReference type="SAM" id="Phobius"/>
    </source>
</evidence>
<sequence length="168" mass="19294">MPSDRHEQRGQFNLNWVWTESSQDPIWYLIPISSSLAWLVSTAILLRTFLQKLSERFIEVIVVVSVFAVTRAAIIATAIENDCSLLLVLLMLLLLHKHLLIVICYHQGLRLRVMGNINDYDVFPIEFLPGKETSKRNMLYDVCIEHFAICQKYGDKVLGTTFPNLVES</sequence>
<keyword evidence="1" id="KW-0472">Membrane</keyword>
<feature type="transmembrane region" description="Helical" evidence="1">
    <location>
        <begin position="58"/>
        <end position="79"/>
    </location>
</feature>
<dbReference type="Proteomes" id="UP000092445">
    <property type="component" value="Unassembled WGS sequence"/>
</dbReference>
<organism evidence="2 3">
    <name type="scientific">Glossina pallidipes</name>
    <name type="common">Tsetse fly</name>
    <dbReference type="NCBI Taxonomy" id="7398"/>
    <lineage>
        <taxon>Eukaryota</taxon>
        <taxon>Metazoa</taxon>
        <taxon>Ecdysozoa</taxon>
        <taxon>Arthropoda</taxon>
        <taxon>Hexapoda</taxon>
        <taxon>Insecta</taxon>
        <taxon>Pterygota</taxon>
        <taxon>Neoptera</taxon>
        <taxon>Endopterygota</taxon>
        <taxon>Diptera</taxon>
        <taxon>Brachycera</taxon>
        <taxon>Muscomorpha</taxon>
        <taxon>Hippoboscoidea</taxon>
        <taxon>Glossinidae</taxon>
        <taxon>Glossina</taxon>
    </lineage>
</organism>
<feature type="transmembrane region" description="Helical" evidence="1">
    <location>
        <begin position="85"/>
        <end position="105"/>
    </location>
</feature>
<reference evidence="3" key="1">
    <citation type="submission" date="2014-03" db="EMBL/GenBank/DDBJ databases">
        <authorList>
            <person name="Aksoy S."/>
            <person name="Warren W."/>
            <person name="Wilson R.K."/>
        </authorList>
    </citation>
    <scope>NUCLEOTIDE SEQUENCE [LARGE SCALE GENOMIC DNA]</scope>
    <source>
        <strain evidence="3">IAEA</strain>
    </source>
</reference>
<keyword evidence="1" id="KW-0812">Transmembrane</keyword>
<keyword evidence="3" id="KW-1185">Reference proteome</keyword>
<feature type="transmembrane region" description="Helical" evidence="1">
    <location>
        <begin position="26"/>
        <end position="46"/>
    </location>
</feature>
<dbReference type="EnsemblMetazoa" id="GPAI045599-RA">
    <property type="protein sequence ID" value="GPAI045599-PA"/>
    <property type="gene ID" value="GPAI045599"/>
</dbReference>
<reference evidence="2" key="2">
    <citation type="submission" date="2020-05" db="UniProtKB">
        <authorList>
            <consortium name="EnsemblMetazoa"/>
        </authorList>
    </citation>
    <scope>IDENTIFICATION</scope>
    <source>
        <strain evidence="2">IAEA</strain>
    </source>
</reference>
<evidence type="ECO:0000313" key="3">
    <source>
        <dbReference type="Proteomes" id="UP000092445"/>
    </source>
</evidence>
<protein>
    <submittedName>
        <fullName evidence="2">Uncharacterized protein</fullName>
    </submittedName>
</protein>